<gene>
    <name evidence="2" type="ORF">BN1708_013162</name>
    <name evidence="3" type="ORF">BN1723_013936</name>
</gene>
<dbReference type="AlphaFoldDB" id="A0A0G4LYT0"/>
<dbReference type="EMBL" id="CVQI01019890">
    <property type="protein sequence ID" value="CRK27139.1"/>
    <property type="molecule type" value="Genomic_DNA"/>
</dbReference>
<dbReference type="Proteomes" id="UP000045706">
    <property type="component" value="Unassembled WGS sequence"/>
</dbReference>
<organism evidence="3 5">
    <name type="scientific">Verticillium longisporum</name>
    <name type="common">Verticillium dahliae var. longisporum</name>
    <dbReference type="NCBI Taxonomy" id="100787"/>
    <lineage>
        <taxon>Eukaryota</taxon>
        <taxon>Fungi</taxon>
        <taxon>Dikarya</taxon>
        <taxon>Ascomycota</taxon>
        <taxon>Pezizomycotina</taxon>
        <taxon>Sordariomycetes</taxon>
        <taxon>Hypocreomycetidae</taxon>
        <taxon>Glomerellales</taxon>
        <taxon>Plectosphaerellaceae</taxon>
        <taxon>Verticillium</taxon>
    </lineage>
</organism>
<evidence type="ECO:0000313" key="3">
    <source>
        <dbReference type="EMBL" id="CRK27139.1"/>
    </source>
</evidence>
<keyword evidence="1" id="KW-0812">Transmembrane</keyword>
<evidence type="ECO:0000313" key="2">
    <source>
        <dbReference type="EMBL" id="CRK21549.1"/>
    </source>
</evidence>
<reference evidence="4 5" key="1">
    <citation type="submission" date="2015-05" db="EMBL/GenBank/DDBJ databases">
        <authorList>
            <person name="Fogelqvist Johan"/>
        </authorList>
    </citation>
    <scope>NUCLEOTIDE SEQUENCE [LARGE SCALE GENOMIC DNA]</scope>
    <source>
        <strain evidence="2">VL1</strain>
        <strain evidence="3">VL2</strain>
    </source>
</reference>
<evidence type="ECO:0000313" key="4">
    <source>
        <dbReference type="Proteomes" id="UP000044602"/>
    </source>
</evidence>
<protein>
    <submittedName>
        <fullName evidence="3">Uncharacterized protein</fullName>
    </submittedName>
</protein>
<keyword evidence="4" id="KW-1185">Reference proteome</keyword>
<dbReference type="Proteomes" id="UP000044602">
    <property type="component" value="Unassembled WGS sequence"/>
</dbReference>
<sequence>MEALHYYMLSFYILIVASLVARPLRQAFPYHWTGATRREALAILLYAGVNIALLLYPFSPLPTLREAERRAGVAAFVNLVPLSIVIRTNALAALCNIPLGTVNLFHHWVGRVAIA</sequence>
<accession>A0A0G4LYT0</accession>
<keyword evidence="1" id="KW-1133">Transmembrane helix</keyword>
<evidence type="ECO:0000313" key="5">
    <source>
        <dbReference type="Proteomes" id="UP000045706"/>
    </source>
</evidence>
<feature type="transmembrane region" description="Helical" evidence="1">
    <location>
        <begin position="40"/>
        <end position="59"/>
    </location>
</feature>
<name>A0A0G4LYT0_VERLO</name>
<proteinExistence type="predicted"/>
<evidence type="ECO:0000256" key="1">
    <source>
        <dbReference type="SAM" id="Phobius"/>
    </source>
</evidence>
<dbReference type="EMBL" id="CVQH01012891">
    <property type="protein sequence ID" value="CRK21549.1"/>
    <property type="molecule type" value="Genomic_DNA"/>
</dbReference>
<feature type="transmembrane region" description="Helical" evidence="1">
    <location>
        <begin position="6"/>
        <end position="24"/>
    </location>
</feature>
<keyword evidence="1" id="KW-0472">Membrane</keyword>